<dbReference type="EMBL" id="UZAF01002689">
    <property type="protein sequence ID" value="VDO11253.1"/>
    <property type="molecule type" value="Genomic_DNA"/>
</dbReference>
<accession>A0A0N4VWV4</accession>
<sequence>MGLMRISVIIDAINSDRAPSTIRTYTSKMEKFRKWRNGPYMRNIPTPQARNLYLAKCSAEARYKSMPTVIAALSYFCGPLQGVDKEIQDSLLEAVKRSLPPPQHRNKIRPEQMRKIIKVGSTDSGPKVI</sequence>
<reference evidence="1 2" key="2">
    <citation type="submission" date="2018-11" db="EMBL/GenBank/DDBJ databases">
        <authorList>
            <consortium name="Pathogen Informatics"/>
        </authorList>
    </citation>
    <scope>NUCLEOTIDE SEQUENCE [LARGE SCALE GENOMIC DNA]</scope>
    <source>
        <strain evidence="1 2">MHpl1</strain>
    </source>
</reference>
<gene>
    <name evidence="1" type="ORF">HPLM_LOCUS1772</name>
</gene>
<organism evidence="3">
    <name type="scientific">Haemonchus placei</name>
    <name type="common">Barber's pole worm</name>
    <dbReference type="NCBI Taxonomy" id="6290"/>
    <lineage>
        <taxon>Eukaryota</taxon>
        <taxon>Metazoa</taxon>
        <taxon>Ecdysozoa</taxon>
        <taxon>Nematoda</taxon>
        <taxon>Chromadorea</taxon>
        <taxon>Rhabditida</taxon>
        <taxon>Rhabditina</taxon>
        <taxon>Rhabditomorpha</taxon>
        <taxon>Strongyloidea</taxon>
        <taxon>Trichostrongylidae</taxon>
        <taxon>Haemonchus</taxon>
    </lineage>
</organism>
<protein>
    <submittedName>
        <fullName evidence="3">Core-binding (CB) domain-containing protein</fullName>
    </submittedName>
</protein>
<dbReference type="AlphaFoldDB" id="A0A0N4VWV4"/>
<evidence type="ECO:0000313" key="1">
    <source>
        <dbReference type="EMBL" id="VDO11253.1"/>
    </source>
</evidence>
<dbReference type="OrthoDB" id="5868766at2759"/>
<evidence type="ECO:0000313" key="3">
    <source>
        <dbReference type="WBParaSite" id="HPLM_0000177401-mRNA-1"/>
    </source>
</evidence>
<dbReference type="Proteomes" id="UP000268014">
    <property type="component" value="Unassembled WGS sequence"/>
</dbReference>
<reference evidence="3" key="1">
    <citation type="submission" date="2017-02" db="UniProtKB">
        <authorList>
            <consortium name="WormBaseParasite"/>
        </authorList>
    </citation>
    <scope>IDENTIFICATION</scope>
</reference>
<name>A0A0N4VWV4_HAEPC</name>
<proteinExistence type="predicted"/>
<keyword evidence="2" id="KW-1185">Reference proteome</keyword>
<evidence type="ECO:0000313" key="2">
    <source>
        <dbReference type="Proteomes" id="UP000268014"/>
    </source>
</evidence>
<dbReference type="WBParaSite" id="HPLM_0000177401-mRNA-1">
    <property type="protein sequence ID" value="HPLM_0000177401-mRNA-1"/>
    <property type="gene ID" value="HPLM_0000177401"/>
</dbReference>